<name>A0A0E9XCS7_ANGAN</name>
<reference evidence="1" key="2">
    <citation type="journal article" date="2015" name="Fish Shellfish Immunol.">
        <title>Early steps in the European eel (Anguilla anguilla)-Vibrio vulnificus interaction in the gills: Role of the RtxA13 toxin.</title>
        <authorList>
            <person name="Callol A."/>
            <person name="Pajuelo D."/>
            <person name="Ebbesson L."/>
            <person name="Teles M."/>
            <person name="MacKenzie S."/>
            <person name="Amaro C."/>
        </authorList>
    </citation>
    <scope>NUCLEOTIDE SEQUENCE</scope>
</reference>
<protein>
    <submittedName>
        <fullName evidence="1">Uncharacterized protein</fullName>
    </submittedName>
</protein>
<proteinExistence type="predicted"/>
<sequence>MQLDLFHFYAHKLGFYLKVPNFLTGRDFKHDVLKLVGLQSLYFQDDSLLVQTCPVVLERLLLGLPAPFLLSLAVQFD</sequence>
<accession>A0A0E9XCS7</accession>
<dbReference type="EMBL" id="GBXM01008133">
    <property type="protein sequence ID" value="JAI00445.1"/>
    <property type="molecule type" value="Transcribed_RNA"/>
</dbReference>
<reference evidence="1" key="1">
    <citation type="submission" date="2014-11" db="EMBL/GenBank/DDBJ databases">
        <authorList>
            <person name="Amaro Gonzalez C."/>
        </authorList>
    </citation>
    <scope>NUCLEOTIDE SEQUENCE</scope>
</reference>
<dbReference type="AlphaFoldDB" id="A0A0E9XCS7"/>
<organism evidence="1">
    <name type="scientific">Anguilla anguilla</name>
    <name type="common">European freshwater eel</name>
    <name type="synonym">Muraena anguilla</name>
    <dbReference type="NCBI Taxonomy" id="7936"/>
    <lineage>
        <taxon>Eukaryota</taxon>
        <taxon>Metazoa</taxon>
        <taxon>Chordata</taxon>
        <taxon>Craniata</taxon>
        <taxon>Vertebrata</taxon>
        <taxon>Euteleostomi</taxon>
        <taxon>Actinopterygii</taxon>
        <taxon>Neopterygii</taxon>
        <taxon>Teleostei</taxon>
        <taxon>Anguilliformes</taxon>
        <taxon>Anguillidae</taxon>
        <taxon>Anguilla</taxon>
    </lineage>
</organism>
<evidence type="ECO:0000313" key="1">
    <source>
        <dbReference type="EMBL" id="JAI00445.1"/>
    </source>
</evidence>